<dbReference type="EMBL" id="SOFF01000046">
    <property type="protein sequence ID" value="TFB84368.1"/>
    <property type="molecule type" value="Genomic_DNA"/>
</dbReference>
<dbReference type="InterPro" id="IPR001509">
    <property type="entry name" value="Epimerase_deHydtase"/>
</dbReference>
<comment type="pathway">
    <text evidence="3 10">Carbohydrate metabolism; galactose metabolism.</text>
</comment>
<proteinExistence type="inferred from homology"/>
<evidence type="ECO:0000256" key="7">
    <source>
        <dbReference type="ARBA" id="ARBA00023027"/>
    </source>
</evidence>
<dbReference type="NCBIfam" id="TIGR01179">
    <property type="entry name" value="galE"/>
    <property type="match status" value="1"/>
</dbReference>
<evidence type="ECO:0000256" key="6">
    <source>
        <dbReference type="ARBA" id="ARBA00018569"/>
    </source>
</evidence>
<dbReference type="Gene3D" id="3.40.50.720">
    <property type="entry name" value="NAD(P)-binding Rossmann-like Domain"/>
    <property type="match status" value="1"/>
</dbReference>
<feature type="domain" description="NAD-dependent epimerase/dehydratase" evidence="11">
    <location>
        <begin position="3"/>
        <end position="261"/>
    </location>
</feature>
<evidence type="ECO:0000256" key="10">
    <source>
        <dbReference type="RuleBase" id="RU366046"/>
    </source>
</evidence>
<dbReference type="PANTHER" id="PTHR43725">
    <property type="entry name" value="UDP-GLUCOSE 4-EPIMERASE"/>
    <property type="match status" value="1"/>
</dbReference>
<evidence type="ECO:0000259" key="11">
    <source>
        <dbReference type="Pfam" id="PF01370"/>
    </source>
</evidence>
<dbReference type="GO" id="GO:0003978">
    <property type="term" value="F:UDP-glucose 4-epimerase activity"/>
    <property type="evidence" value="ECO:0007669"/>
    <property type="project" value="UniProtKB-UniRule"/>
</dbReference>
<sequence>MRILLTGGAGYIGSHTCVELLMRGHDVVVIDNLSNSSQESLRRVQEITGRDVELHVGDLTSPSAAKEPFLAGQIDAVVHFAGLKAVGESVSNPLAYYQANLGSTLVLLETMAEFGVKKFVFSSSATVYGDPDTLPSKEDSPSGLNLSNPYGRTKAMIEQILADASQADPSLQIVVLRYFNPIGAHISGRIGEDPRQVPNNLLPFVSQVAIGIRKSVAVFGNAYPTPDGTGVRDYIHVMDLAEGHAAALEHLEPGIETYNLGTGRGASVLEIIAAFTRVSGREIPYEIVPARAGDIASSYADVTKAARRLNWVASRSLDVACRDAWAWQAANPTGFAQR</sequence>
<keyword evidence="9 10" id="KW-0413">Isomerase</keyword>
<accession>A0A1H8KW66</accession>
<evidence type="ECO:0000256" key="5">
    <source>
        <dbReference type="ARBA" id="ARBA00013189"/>
    </source>
</evidence>
<dbReference type="NCBIfam" id="NF007956">
    <property type="entry name" value="PRK10675.1"/>
    <property type="match status" value="1"/>
</dbReference>
<evidence type="ECO:0000256" key="8">
    <source>
        <dbReference type="ARBA" id="ARBA00023144"/>
    </source>
</evidence>
<keyword evidence="13" id="KW-1185">Reference proteome</keyword>
<dbReference type="EC" id="5.1.3.2" evidence="5 10"/>
<dbReference type="CDD" id="cd05247">
    <property type="entry name" value="UDP_G4E_1_SDR_e"/>
    <property type="match status" value="1"/>
</dbReference>
<dbReference type="GO" id="GO:0005829">
    <property type="term" value="C:cytosol"/>
    <property type="evidence" value="ECO:0007669"/>
    <property type="project" value="TreeGrafter"/>
</dbReference>
<evidence type="ECO:0000313" key="12">
    <source>
        <dbReference type="EMBL" id="TFB84368.1"/>
    </source>
</evidence>
<evidence type="ECO:0000256" key="3">
    <source>
        <dbReference type="ARBA" id="ARBA00004947"/>
    </source>
</evidence>
<dbReference type="InterPro" id="IPR005886">
    <property type="entry name" value="UDP_G4E"/>
</dbReference>
<dbReference type="FunFam" id="3.90.25.10:FF:000028">
    <property type="entry name" value="UDP-glucose 4-epimerase GalE"/>
    <property type="match status" value="1"/>
</dbReference>
<comment type="caution">
    <text evidence="12">The sequence shown here is derived from an EMBL/GenBank/DDBJ whole genome shotgun (WGS) entry which is preliminary data.</text>
</comment>
<comment type="similarity">
    <text evidence="4 10">Belongs to the NAD(P)-dependent epimerase/dehydratase family.</text>
</comment>
<dbReference type="OrthoDB" id="9801785at2"/>
<keyword evidence="10" id="KW-0119">Carbohydrate metabolism</keyword>
<dbReference type="STRING" id="1424661.SAMN05216281_1225"/>
<protein>
    <recommendedName>
        <fullName evidence="6 10">UDP-glucose 4-epimerase</fullName>
        <ecNumber evidence="5 10">5.1.3.2</ecNumber>
    </recommendedName>
</protein>
<gene>
    <name evidence="12" type="primary">galE</name>
    <name evidence="12" type="ORF">E3O10_16340</name>
</gene>
<dbReference type="PRINTS" id="PR01713">
    <property type="entry name" value="NUCEPIMERASE"/>
</dbReference>
<dbReference type="Gene3D" id="3.90.25.10">
    <property type="entry name" value="UDP-galactose 4-epimerase, domain 1"/>
    <property type="match status" value="1"/>
</dbReference>
<evidence type="ECO:0000256" key="1">
    <source>
        <dbReference type="ARBA" id="ARBA00000083"/>
    </source>
</evidence>
<comment type="catalytic activity">
    <reaction evidence="1 10">
        <text>UDP-alpha-D-glucose = UDP-alpha-D-galactose</text>
        <dbReference type="Rhea" id="RHEA:22168"/>
        <dbReference type="ChEBI" id="CHEBI:58885"/>
        <dbReference type="ChEBI" id="CHEBI:66914"/>
        <dbReference type="EC" id="5.1.3.2"/>
    </reaction>
</comment>
<dbReference type="AlphaFoldDB" id="A0A1H8KW66"/>
<keyword evidence="8" id="KW-0299">Galactose metabolism</keyword>
<evidence type="ECO:0000256" key="4">
    <source>
        <dbReference type="ARBA" id="ARBA00007637"/>
    </source>
</evidence>
<dbReference type="UniPathway" id="UPA00214"/>
<evidence type="ECO:0000256" key="9">
    <source>
        <dbReference type="ARBA" id="ARBA00023235"/>
    </source>
</evidence>
<dbReference type="SUPFAM" id="SSF51735">
    <property type="entry name" value="NAD(P)-binding Rossmann-fold domains"/>
    <property type="match status" value="1"/>
</dbReference>
<dbReference type="InterPro" id="IPR036291">
    <property type="entry name" value="NAD(P)-bd_dom_sf"/>
</dbReference>
<dbReference type="Proteomes" id="UP000297654">
    <property type="component" value="Unassembled WGS sequence"/>
</dbReference>
<reference evidence="12 13" key="1">
    <citation type="submission" date="2019-03" db="EMBL/GenBank/DDBJ databases">
        <title>Genomics of glacier-inhabiting Cryobacterium strains.</title>
        <authorList>
            <person name="Liu Q."/>
            <person name="Xin Y.-H."/>
        </authorList>
    </citation>
    <scope>NUCLEOTIDE SEQUENCE [LARGE SCALE GENOMIC DNA]</scope>
    <source>
        <strain evidence="12 13">Hh15</strain>
    </source>
</reference>
<name>A0A1H8KW66_9MICO</name>
<comment type="subunit">
    <text evidence="10">Homodimer.</text>
</comment>
<dbReference type="Pfam" id="PF01370">
    <property type="entry name" value="Epimerase"/>
    <property type="match status" value="1"/>
</dbReference>
<dbReference type="GO" id="GO:0006012">
    <property type="term" value="P:galactose metabolic process"/>
    <property type="evidence" value="ECO:0007669"/>
    <property type="project" value="UniProtKB-UniPathway"/>
</dbReference>
<organism evidence="12 13">
    <name type="scientific">Cryobacterium luteum</name>
    <dbReference type="NCBI Taxonomy" id="1424661"/>
    <lineage>
        <taxon>Bacteria</taxon>
        <taxon>Bacillati</taxon>
        <taxon>Actinomycetota</taxon>
        <taxon>Actinomycetes</taxon>
        <taxon>Micrococcales</taxon>
        <taxon>Microbacteriaceae</taxon>
        <taxon>Cryobacterium</taxon>
    </lineage>
</organism>
<evidence type="ECO:0000313" key="13">
    <source>
        <dbReference type="Proteomes" id="UP000297654"/>
    </source>
</evidence>
<comment type="cofactor">
    <cofactor evidence="2 10">
        <name>NAD(+)</name>
        <dbReference type="ChEBI" id="CHEBI:57540"/>
    </cofactor>
</comment>
<keyword evidence="7 10" id="KW-0520">NAD</keyword>
<evidence type="ECO:0000256" key="2">
    <source>
        <dbReference type="ARBA" id="ARBA00001911"/>
    </source>
</evidence>
<dbReference type="PANTHER" id="PTHR43725:SF47">
    <property type="entry name" value="UDP-GLUCOSE 4-EPIMERASE"/>
    <property type="match status" value="1"/>
</dbReference>